<gene>
    <name evidence="2" type="ORF">A2803_02615</name>
</gene>
<comment type="caution">
    <text evidence="2">The sequence shown here is derived from an EMBL/GenBank/DDBJ whole genome shotgun (WGS) entry which is preliminary data.</text>
</comment>
<feature type="domain" description="Glycosyltransferase 2-like" evidence="1">
    <location>
        <begin position="5"/>
        <end position="144"/>
    </location>
</feature>
<dbReference type="InterPro" id="IPR029044">
    <property type="entry name" value="Nucleotide-diphossugar_trans"/>
</dbReference>
<dbReference type="EMBL" id="MGGP01000019">
    <property type="protein sequence ID" value="OGM31957.1"/>
    <property type="molecule type" value="Genomic_DNA"/>
</dbReference>
<evidence type="ECO:0000259" key="1">
    <source>
        <dbReference type="Pfam" id="PF00535"/>
    </source>
</evidence>
<dbReference type="InterPro" id="IPR001173">
    <property type="entry name" value="Glyco_trans_2-like"/>
</dbReference>
<dbReference type="PANTHER" id="PTHR43630:SF2">
    <property type="entry name" value="GLYCOSYLTRANSFERASE"/>
    <property type="match status" value="1"/>
</dbReference>
<dbReference type="AlphaFoldDB" id="A0A1F7YXF3"/>
<sequence length="299" mass="34759">MGKISVVINTLNEEENLPRALKSVKDWAGEIVVVDMHSDDKTVEIAKKYGARVFTHKKTGYVEPARNYAITKATCEWILVLDADEEIPDSLARKLTELKDNDSISYYAVPRKNIVFDKWLTHSRWWPDRNIRFFKKGAVEWAREIHSVPLTHGKGADIDAIEDLAIVHHHYSSVSQYIKRHDRYSTIMAKEKYKNGEKFNWKLLISKPVGEFLSRYFAGEGYKDGVHGLVLSTLQAFVEFLIYVKLWEMHKFPEREISLVEIINELKTSQKEINYWTADTMVRENGGLVNQIKRKFKLP</sequence>
<dbReference type="CDD" id="cd02511">
    <property type="entry name" value="Beta4Glucosyltransferase"/>
    <property type="match status" value="1"/>
</dbReference>
<dbReference type="Gene3D" id="3.90.550.10">
    <property type="entry name" value="Spore Coat Polysaccharide Biosynthesis Protein SpsA, Chain A"/>
    <property type="match status" value="1"/>
</dbReference>
<evidence type="ECO:0000313" key="3">
    <source>
        <dbReference type="Proteomes" id="UP000178870"/>
    </source>
</evidence>
<dbReference type="Proteomes" id="UP000178870">
    <property type="component" value="Unassembled WGS sequence"/>
</dbReference>
<reference evidence="2 3" key="1">
    <citation type="journal article" date="2016" name="Nat. Commun.">
        <title>Thousands of microbial genomes shed light on interconnected biogeochemical processes in an aquifer system.</title>
        <authorList>
            <person name="Anantharaman K."/>
            <person name="Brown C.T."/>
            <person name="Hug L.A."/>
            <person name="Sharon I."/>
            <person name="Castelle C.J."/>
            <person name="Probst A.J."/>
            <person name="Thomas B.C."/>
            <person name="Singh A."/>
            <person name="Wilkins M.J."/>
            <person name="Karaoz U."/>
            <person name="Brodie E.L."/>
            <person name="Williams K.H."/>
            <person name="Hubbard S.S."/>
            <person name="Banfield J.F."/>
        </authorList>
    </citation>
    <scope>NUCLEOTIDE SEQUENCE [LARGE SCALE GENOMIC DNA]</scope>
</reference>
<dbReference type="PANTHER" id="PTHR43630">
    <property type="entry name" value="POLY-BETA-1,6-N-ACETYL-D-GLUCOSAMINE SYNTHASE"/>
    <property type="match status" value="1"/>
</dbReference>
<accession>A0A1F7YXF3</accession>
<evidence type="ECO:0000313" key="2">
    <source>
        <dbReference type="EMBL" id="OGM31957.1"/>
    </source>
</evidence>
<proteinExistence type="predicted"/>
<dbReference type="SUPFAM" id="SSF53448">
    <property type="entry name" value="Nucleotide-diphospho-sugar transferases"/>
    <property type="match status" value="1"/>
</dbReference>
<organism evidence="2 3">
    <name type="scientific">Candidatus Woesebacteria bacterium RIFCSPHIGHO2_01_FULL_44_21</name>
    <dbReference type="NCBI Taxonomy" id="1802503"/>
    <lineage>
        <taxon>Bacteria</taxon>
        <taxon>Candidatus Woeseibacteriota</taxon>
    </lineage>
</organism>
<protein>
    <recommendedName>
        <fullName evidence="1">Glycosyltransferase 2-like domain-containing protein</fullName>
    </recommendedName>
</protein>
<dbReference type="Pfam" id="PF00535">
    <property type="entry name" value="Glycos_transf_2"/>
    <property type="match status" value="1"/>
</dbReference>
<name>A0A1F7YXF3_9BACT</name>